<reference evidence="8 9" key="1">
    <citation type="submission" date="2020-08" db="EMBL/GenBank/DDBJ databases">
        <title>Genomic Encyclopedia of Type Strains, Phase IV (KMG-IV): sequencing the most valuable type-strain genomes for metagenomic binning, comparative biology and taxonomic classification.</title>
        <authorList>
            <person name="Goeker M."/>
        </authorList>
    </citation>
    <scope>NUCLEOTIDE SEQUENCE [LARGE SCALE GENOMIC DNA]</scope>
    <source>
        <strain evidence="8 9">DSM 14925</strain>
    </source>
</reference>
<evidence type="ECO:0000313" key="8">
    <source>
        <dbReference type="EMBL" id="MBB5888133.1"/>
    </source>
</evidence>
<accession>A0A841C5Q2</accession>
<comment type="caution">
    <text evidence="8">The sequence shown here is derived from an EMBL/GenBank/DDBJ whole genome shotgun (WGS) entry which is preliminary data.</text>
</comment>
<keyword evidence="9" id="KW-1185">Reference proteome</keyword>
<dbReference type="InterPro" id="IPR023753">
    <property type="entry name" value="FAD/NAD-binding_dom"/>
</dbReference>
<feature type="binding site" evidence="6">
    <location>
        <position position="41"/>
    </location>
    <ligand>
        <name>FAD</name>
        <dbReference type="ChEBI" id="CHEBI:57692"/>
    </ligand>
</feature>
<comment type="similarity">
    <text evidence="6">Belongs to the ferredoxin--NADP reductase type 2 family.</text>
</comment>
<keyword evidence="2 6" id="KW-0285">Flavoprotein</keyword>
<name>A0A841C5Q2_9LACT</name>
<comment type="caution">
    <text evidence="6">Lacks conserved residue(s) required for the propagation of feature annotation.</text>
</comment>
<dbReference type="InterPro" id="IPR050097">
    <property type="entry name" value="Ferredoxin-NADP_redctase_2"/>
</dbReference>
<feature type="binding site" evidence="6">
    <location>
        <position position="278"/>
    </location>
    <ligand>
        <name>FAD</name>
        <dbReference type="ChEBI" id="CHEBI:57692"/>
    </ligand>
</feature>
<dbReference type="PRINTS" id="PR00469">
    <property type="entry name" value="PNDRDTASEII"/>
</dbReference>
<dbReference type="PRINTS" id="PR00368">
    <property type="entry name" value="FADPNR"/>
</dbReference>
<keyword evidence="4 6" id="KW-0521">NADP</keyword>
<dbReference type="PANTHER" id="PTHR48105">
    <property type="entry name" value="THIOREDOXIN REDUCTASE 1-RELATED-RELATED"/>
    <property type="match status" value="1"/>
</dbReference>
<evidence type="ECO:0000259" key="7">
    <source>
        <dbReference type="Pfam" id="PF07992"/>
    </source>
</evidence>
<feature type="binding site" evidence="6">
    <location>
        <position position="319"/>
    </location>
    <ligand>
        <name>FAD</name>
        <dbReference type="ChEBI" id="CHEBI:57692"/>
    </ligand>
</feature>
<dbReference type="Pfam" id="PF07992">
    <property type="entry name" value="Pyr_redox_2"/>
    <property type="match status" value="1"/>
</dbReference>
<keyword evidence="5 6" id="KW-0560">Oxidoreductase</keyword>
<dbReference type="GO" id="GO:0050661">
    <property type="term" value="F:NADP binding"/>
    <property type="evidence" value="ECO:0007669"/>
    <property type="project" value="UniProtKB-UniRule"/>
</dbReference>
<evidence type="ECO:0000256" key="6">
    <source>
        <dbReference type="HAMAP-Rule" id="MF_01685"/>
    </source>
</evidence>
<evidence type="ECO:0000256" key="1">
    <source>
        <dbReference type="ARBA" id="ARBA00011738"/>
    </source>
</evidence>
<feature type="binding site" evidence="6">
    <location>
        <position position="120"/>
    </location>
    <ligand>
        <name>FAD</name>
        <dbReference type="ChEBI" id="CHEBI:57692"/>
    </ligand>
</feature>
<dbReference type="GO" id="GO:0050660">
    <property type="term" value="F:flavin adenine dinucleotide binding"/>
    <property type="evidence" value="ECO:0007669"/>
    <property type="project" value="UniProtKB-UniRule"/>
</dbReference>
<feature type="binding site" evidence="6">
    <location>
        <position position="46"/>
    </location>
    <ligand>
        <name>FAD</name>
        <dbReference type="ChEBI" id="CHEBI:57692"/>
    </ligand>
</feature>
<dbReference type="AlphaFoldDB" id="A0A841C5Q2"/>
<feature type="binding site" evidence="6">
    <location>
        <position position="86"/>
    </location>
    <ligand>
        <name>FAD</name>
        <dbReference type="ChEBI" id="CHEBI:57692"/>
    </ligand>
</feature>
<sequence>MKTYDLIVVGAGPVGLYAAYYAGMRGLSVQILENFDELGGQPANLYPEKKIYDIAGIPEINGIELRENLLKQLQLVEHEIISGAQVQKIEKKEEKDFLVVTRAGDFLSKAILITSGNGLLKPRLLAIEGENEAVESGLLAYFVKNLEAYRGKKLAIFGGGDSALDWSLMLEKIASEVHLIHRRDKFRAVESTISKLENSSIQIHTPYILKEMSQNRITLQRGKNDEKLTLEVDKILVFHGFITENNELIDKLAISRAGKIHAGIANRTNISGVYVAGDASDYEGKVPLMSVGFGEAVIAINDIVKTVEFNHKTRNGHSSSLFAK</sequence>
<dbReference type="Gene3D" id="3.50.50.60">
    <property type="entry name" value="FAD/NAD(P)-binding domain"/>
    <property type="match status" value="2"/>
</dbReference>
<keyword evidence="3 6" id="KW-0274">FAD</keyword>
<evidence type="ECO:0000256" key="2">
    <source>
        <dbReference type="ARBA" id="ARBA00022630"/>
    </source>
</evidence>
<dbReference type="HAMAP" id="MF_01685">
    <property type="entry name" value="FENR2"/>
    <property type="match status" value="1"/>
</dbReference>
<comment type="cofactor">
    <cofactor evidence="6">
        <name>FAD</name>
        <dbReference type="ChEBI" id="CHEBI:57692"/>
    </cofactor>
    <text evidence="6">Binds 1 FAD per subunit.</text>
</comment>
<organism evidence="8 9">
    <name type="scientific">Lactovum miscens</name>
    <dbReference type="NCBI Taxonomy" id="190387"/>
    <lineage>
        <taxon>Bacteria</taxon>
        <taxon>Bacillati</taxon>
        <taxon>Bacillota</taxon>
        <taxon>Bacilli</taxon>
        <taxon>Lactobacillales</taxon>
        <taxon>Streptococcaceae</taxon>
        <taxon>Lactovum</taxon>
    </lineage>
</organism>
<feature type="domain" description="FAD/NAD(P)-binding" evidence="7">
    <location>
        <begin position="4"/>
        <end position="286"/>
    </location>
</feature>
<comment type="catalytic activity">
    <reaction evidence="6">
        <text>2 reduced [2Fe-2S]-[ferredoxin] + NADP(+) + H(+) = 2 oxidized [2Fe-2S]-[ferredoxin] + NADPH</text>
        <dbReference type="Rhea" id="RHEA:20125"/>
        <dbReference type="Rhea" id="RHEA-COMP:10000"/>
        <dbReference type="Rhea" id="RHEA-COMP:10001"/>
        <dbReference type="ChEBI" id="CHEBI:15378"/>
        <dbReference type="ChEBI" id="CHEBI:33737"/>
        <dbReference type="ChEBI" id="CHEBI:33738"/>
        <dbReference type="ChEBI" id="CHEBI:57783"/>
        <dbReference type="ChEBI" id="CHEBI:58349"/>
        <dbReference type="EC" id="1.18.1.2"/>
    </reaction>
</comment>
<evidence type="ECO:0000256" key="5">
    <source>
        <dbReference type="ARBA" id="ARBA00023002"/>
    </source>
</evidence>
<dbReference type="RefSeq" id="WP_183539901.1">
    <property type="nucleotide sequence ID" value="NZ_DASWOY010000053.1"/>
</dbReference>
<dbReference type="GO" id="GO:0004324">
    <property type="term" value="F:ferredoxin-NADP+ reductase activity"/>
    <property type="evidence" value="ECO:0007669"/>
    <property type="project" value="UniProtKB-UniRule"/>
</dbReference>
<dbReference type="EMBL" id="JACHHV010000015">
    <property type="protein sequence ID" value="MBB5888133.1"/>
    <property type="molecule type" value="Genomic_DNA"/>
</dbReference>
<dbReference type="EC" id="1.18.1.2" evidence="6"/>
<dbReference type="InterPro" id="IPR022890">
    <property type="entry name" value="Fd--NADP_Rdtase_type_2"/>
</dbReference>
<protein>
    <recommendedName>
        <fullName evidence="6">Ferredoxin--NADP reductase</fullName>
        <shortName evidence="6">FNR</shortName>
        <shortName evidence="6">Fd-NADP(+) reductase</shortName>
        <ecNumber evidence="6">1.18.1.2</ecNumber>
    </recommendedName>
</protein>
<dbReference type="InterPro" id="IPR036188">
    <property type="entry name" value="FAD/NAD-bd_sf"/>
</dbReference>
<evidence type="ECO:0000256" key="3">
    <source>
        <dbReference type="ARBA" id="ARBA00022827"/>
    </source>
</evidence>
<proteinExistence type="inferred from homology"/>
<evidence type="ECO:0000256" key="4">
    <source>
        <dbReference type="ARBA" id="ARBA00022857"/>
    </source>
</evidence>
<gene>
    <name evidence="8" type="ORF">HNQ37_001025</name>
</gene>
<dbReference type="SUPFAM" id="SSF51905">
    <property type="entry name" value="FAD/NAD(P)-binding domain"/>
    <property type="match status" value="1"/>
</dbReference>
<evidence type="ECO:0000313" key="9">
    <source>
        <dbReference type="Proteomes" id="UP000562464"/>
    </source>
</evidence>
<comment type="subunit">
    <text evidence="1 6">Homodimer.</text>
</comment>
<dbReference type="Proteomes" id="UP000562464">
    <property type="component" value="Unassembled WGS sequence"/>
</dbReference>
<feature type="binding site" evidence="6">
    <location>
        <position position="33"/>
    </location>
    <ligand>
        <name>FAD</name>
        <dbReference type="ChEBI" id="CHEBI:57692"/>
    </ligand>
</feature>